<gene>
    <name evidence="1" type="ORF">FQA47_007543</name>
</gene>
<evidence type="ECO:0000313" key="2">
    <source>
        <dbReference type="Proteomes" id="UP000646548"/>
    </source>
</evidence>
<dbReference type="AlphaFoldDB" id="A0A834CE63"/>
<sequence>MPSWKKIQHCAEVRQGRCSPPPGCSFVSLVLFLPCWMSRGKLREWVSTEQRRTRGRLQSPAAMCAHPEWTHVPAFLWFEKFTFAKTNALLNENHKIKCKKKIHI</sequence>
<organism evidence="1 2">
    <name type="scientific">Oryzias melastigma</name>
    <name type="common">Marine medaka</name>
    <dbReference type="NCBI Taxonomy" id="30732"/>
    <lineage>
        <taxon>Eukaryota</taxon>
        <taxon>Metazoa</taxon>
        <taxon>Chordata</taxon>
        <taxon>Craniata</taxon>
        <taxon>Vertebrata</taxon>
        <taxon>Euteleostomi</taxon>
        <taxon>Actinopterygii</taxon>
        <taxon>Neopterygii</taxon>
        <taxon>Teleostei</taxon>
        <taxon>Neoteleostei</taxon>
        <taxon>Acanthomorphata</taxon>
        <taxon>Ovalentaria</taxon>
        <taxon>Atherinomorphae</taxon>
        <taxon>Beloniformes</taxon>
        <taxon>Adrianichthyidae</taxon>
        <taxon>Oryziinae</taxon>
        <taxon>Oryzias</taxon>
    </lineage>
</organism>
<evidence type="ECO:0000313" key="1">
    <source>
        <dbReference type="EMBL" id="KAF6726099.1"/>
    </source>
</evidence>
<protein>
    <submittedName>
        <fullName evidence="1">Uncharacterized protein</fullName>
    </submittedName>
</protein>
<name>A0A834CE63_ORYME</name>
<dbReference type="Proteomes" id="UP000646548">
    <property type="component" value="Unassembled WGS sequence"/>
</dbReference>
<accession>A0A834CE63</accession>
<dbReference type="EMBL" id="WKFB01000344">
    <property type="protein sequence ID" value="KAF6726099.1"/>
    <property type="molecule type" value="Genomic_DNA"/>
</dbReference>
<proteinExistence type="predicted"/>
<reference evidence="1" key="1">
    <citation type="journal article" name="BMC Genomics">
        <title>Long-read sequencing and de novo genome assembly of marine medaka (Oryzias melastigma).</title>
        <authorList>
            <person name="Liang P."/>
            <person name="Saqib H.S.A."/>
            <person name="Ni X."/>
            <person name="Shen Y."/>
        </authorList>
    </citation>
    <scope>NUCLEOTIDE SEQUENCE</scope>
    <source>
        <strain evidence="1">Bigg-433</strain>
    </source>
</reference>
<comment type="caution">
    <text evidence="1">The sequence shown here is derived from an EMBL/GenBank/DDBJ whole genome shotgun (WGS) entry which is preliminary data.</text>
</comment>